<keyword evidence="5" id="KW-1185">Reference proteome</keyword>
<gene>
    <name evidence="4" type="ORF">SAMN04488505_102486</name>
</gene>
<proteinExistence type="predicted"/>
<feature type="chain" id="PRO_5011462843" evidence="1">
    <location>
        <begin position="21"/>
        <end position="479"/>
    </location>
</feature>
<sequence>MKPVLLMFIAFCCCVPAARAQQKAVYTPAIVPCACPVKIDSSFKTRCGYLVVPENRKKNNGKTIQLPFIVVESKNPHKKKDPLLFTTGGPGGSSLGWAAGAAGSNIINDRDCIAFEQRGTNYAQPNLYGPALANAIKIAYRKNLNKDSMVIEGVKQYRKDLEARGIDLSAYNTDETVADIHDLLTSLRIDSVNLWGISYSGGLMLAVLQHDPSRIRSLILDSPLPTFVHIDEDEPANFNEALTILFARCEKDSADKVLYGNLMEKFRQYFTSIAGKVFYIPYLEKGTTDTINIQYTRNDLLDIVQNYLSGQQKELAFVVTELIKGNHHGYMKQLLDDLFLYGRGPSGMRISVYCADQAAYNHESVMHQLYNAYPYMEGYHINDVYNAMCDCWASSPVKASTKQPFYSNKPALLADGELDNACRPLYIDMIHHYMPNSQRLLFTERGHGVGGRDFQHFIQQFLNDPYKKVGPAKSDIIVY</sequence>
<dbReference type="Pfam" id="PF08386">
    <property type="entry name" value="Abhydrolase_4"/>
    <property type="match status" value="1"/>
</dbReference>
<feature type="domain" description="Peptidase S33 tripeptidyl aminopeptidase-like C-terminal" evidence="3">
    <location>
        <begin position="386"/>
        <end position="450"/>
    </location>
</feature>
<evidence type="ECO:0000259" key="2">
    <source>
        <dbReference type="Pfam" id="PF00561"/>
    </source>
</evidence>
<dbReference type="Gene3D" id="3.40.50.1820">
    <property type="entry name" value="alpha/beta hydrolase"/>
    <property type="match status" value="1"/>
</dbReference>
<reference evidence="4 5" key="1">
    <citation type="submission" date="2016-10" db="EMBL/GenBank/DDBJ databases">
        <authorList>
            <person name="de Groot N.N."/>
        </authorList>
    </citation>
    <scope>NUCLEOTIDE SEQUENCE [LARGE SCALE GENOMIC DNA]</scope>
    <source>
        <strain evidence="4 5">DSM 21039</strain>
    </source>
</reference>
<dbReference type="Pfam" id="PF00561">
    <property type="entry name" value="Abhydrolase_1"/>
    <property type="match status" value="1"/>
</dbReference>
<feature type="signal peptide" evidence="1">
    <location>
        <begin position="1"/>
        <end position="20"/>
    </location>
</feature>
<dbReference type="SUPFAM" id="SSF53474">
    <property type="entry name" value="alpha/beta-Hydrolases"/>
    <property type="match status" value="1"/>
</dbReference>
<dbReference type="EMBL" id="FOBB01000002">
    <property type="protein sequence ID" value="SEL53412.1"/>
    <property type="molecule type" value="Genomic_DNA"/>
</dbReference>
<organism evidence="4 5">
    <name type="scientific">Chitinophaga rupis</name>
    <dbReference type="NCBI Taxonomy" id="573321"/>
    <lineage>
        <taxon>Bacteria</taxon>
        <taxon>Pseudomonadati</taxon>
        <taxon>Bacteroidota</taxon>
        <taxon>Chitinophagia</taxon>
        <taxon>Chitinophagales</taxon>
        <taxon>Chitinophagaceae</taxon>
        <taxon>Chitinophaga</taxon>
    </lineage>
</organism>
<dbReference type="RefSeq" id="WP_089909854.1">
    <property type="nucleotide sequence ID" value="NZ_FOBB01000002.1"/>
</dbReference>
<dbReference type="Proteomes" id="UP000198984">
    <property type="component" value="Unassembled WGS sequence"/>
</dbReference>
<evidence type="ECO:0000259" key="3">
    <source>
        <dbReference type="Pfam" id="PF08386"/>
    </source>
</evidence>
<keyword evidence="1" id="KW-0732">Signal</keyword>
<name>A0A1H7QZT1_9BACT</name>
<feature type="domain" description="AB hydrolase-1" evidence="2">
    <location>
        <begin position="82"/>
        <end position="236"/>
    </location>
</feature>
<dbReference type="InterPro" id="IPR000073">
    <property type="entry name" value="AB_hydrolase_1"/>
</dbReference>
<accession>A0A1H7QZT1</accession>
<dbReference type="InterPro" id="IPR029058">
    <property type="entry name" value="AB_hydrolase_fold"/>
</dbReference>
<dbReference type="STRING" id="573321.SAMN04488505_102486"/>
<evidence type="ECO:0000313" key="5">
    <source>
        <dbReference type="Proteomes" id="UP000198984"/>
    </source>
</evidence>
<dbReference type="InterPro" id="IPR013595">
    <property type="entry name" value="Pept_S33_TAP-like_C"/>
</dbReference>
<dbReference type="AlphaFoldDB" id="A0A1H7QZT1"/>
<protein>
    <submittedName>
        <fullName evidence="4">TAP-like protein</fullName>
    </submittedName>
</protein>
<dbReference type="OrthoDB" id="613638at2"/>
<evidence type="ECO:0000256" key="1">
    <source>
        <dbReference type="SAM" id="SignalP"/>
    </source>
</evidence>
<evidence type="ECO:0000313" key="4">
    <source>
        <dbReference type="EMBL" id="SEL53412.1"/>
    </source>
</evidence>